<protein>
    <submittedName>
        <fullName evidence="2">Uncharacterized protein</fullName>
    </submittedName>
</protein>
<gene>
    <name evidence="2" type="ORF">BD311DRAFT_390683</name>
</gene>
<feature type="region of interest" description="Disordered" evidence="1">
    <location>
        <begin position="1"/>
        <end position="28"/>
    </location>
</feature>
<reference evidence="2" key="1">
    <citation type="submission" date="2019-01" db="EMBL/GenBank/DDBJ databases">
        <title>Draft genome sequences of three monokaryotic isolates of the white-rot basidiomycete fungus Dichomitus squalens.</title>
        <authorList>
            <consortium name="DOE Joint Genome Institute"/>
            <person name="Lopez S.C."/>
            <person name="Andreopoulos B."/>
            <person name="Pangilinan J."/>
            <person name="Lipzen A."/>
            <person name="Riley R."/>
            <person name="Ahrendt S."/>
            <person name="Ng V."/>
            <person name="Barry K."/>
            <person name="Daum C."/>
            <person name="Grigoriev I.V."/>
            <person name="Hilden K.S."/>
            <person name="Makela M.R."/>
            <person name="de Vries R.P."/>
        </authorList>
    </citation>
    <scope>NUCLEOTIDE SEQUENCE [LARGE SCALE GENOMIC DNA]</scope>
    <source>
        <strain evidence="2">OM18370.1</strain>
    </source>
</reference>
<evidence type="ECO:0000256" key="1">
    <source>
        <dbReference type="SAM" id="MobiDB-lite"/>
    </source>
</evidence>
<dbReference type="EMBL" id="ML143390">
    <property type="protein sequence ID" value="TBU33712.1"/>
    <property type="molecule type" value="Genomic_DNA"/>
</dbReference>
<sequence>MNVQRNPRQEAGVSERSRRGRKRLQSSSGRPSFLCRARIIWLTVMFLRNTALTVRARCSIYHSHRIAMILMRYTTKAITCNHSRAPPNRADNLCDPANVAATPPYRHHEYRHPWVQNIFGRGSPLRLVKRLQGGSSGDRGRGVWRSENRHSCAHTQCHHVMSRCLAFWTSNHIRRCPT</sequence>
<proteinExistence type="predicted"/>
<evidence type="ECO:0000313" key="2">
    <source>
        <dbReference type="EMBL" id="TBU33712.1"/>
    </source>
</evidence>
<accession>A0A4Q9N3C2</accession>
<dbReference type="Proteomes" id="UP000292957">
    <property type="component" value="Unassembled WGS sequence"/>
</dbReference>
<organism evidence="2">
    <name type="scientific">Dichomitus squalens</name>
    <dbReference type="NCBI Taxonomy" id="114155"/>
    <lineage>
        <taxon>Eukaryota</taxon>
        <taxon>Fungi</taxon>
        <taxon>Dikarya</taxon>
        <taxon>Basidiomycota</taxon>
        <taxon>Agaricomycotina</taxon>
        <taxon>Agaricomycetes</taxon>
        <taxon>Polyporales</taxon>
        <taxon>Polyporaceae</taxon>
        <taxon>Dichomitus</taxon>
    </lineage>
</organism>
<name>A0A4Q9N3C2_9APHY</name>
<dbReference type="AlphaFoldDB" id="A0A4Q9N3C2"/>